<dbReference type="InterPro" id="IPR020617">
    <property type="entry name" value="Thiolase_C"/>
</dbReference>
<evidence type="ECO:0000256" key="5">
    <source>
        <dbReference type="PIRSR" id="PIRSR000429-1"/>
    </source>
</evidence>
<evidence type="ECO:0000313" key="10">
    <source>
        <dbReference type="Proteomes" id="UP000179157"/>
    </source>
</evidence>
<dbReference type="PIRSF" id="PIRSF000429">
    <property type="entry name" value="Ac-CoA_Ac_transf"/>
    <property type="match status" value="1"/>
</dbReference>
<comment type="similarity">
    <text evidence="1 6">Belongs to the thiolase-like superfamily. Thiolase family.</text>
</comment>
<dbReference type="CDD" id="cd00751">
    <property type="entry name" value="thiolase"/>
    <property type="match status" value="1"/>
</dbReference>
<comment type="caution">
    <text evidence="9">The sequence shown here is derived from an EMBL/GenBank/DDBJ whole genome shotgun (WGS) entry which is preliminary data.</text>
</comment>
<dbReference type="SUPFAM" id="SSF53901">
    <property type="entry name" value="Thiolase-like"/>
    <property type="match status" value="2"/>
</dbReference>
<dbReference type="InterPro" id="IPR016039">
    <property type="entry name" value="Thiolase-like"/>
</dbReference>
<dbReference type="InterPro" id="IPR020616">
    <property type="entry name" value="Thiolase_N"/>
</dbReference>
<dbReference type="AlphaFoldDB" id="A0A1F5UV44"/>
<keyword evidence="3 6" id="KW-0012">Acyltransferase</keyword>
<feature type="domain" description="Thiolase C-terminal" evidence="8">
    <location>
        <begin position="259"/>
        <end position="381"/>
    </location>
</feature>
<organism evidence="9 10">
    <name type="scientific">Fraserbacteria sp. (strain RBG_16_55_9)</name>
    <dbReference type="NCBI Taxonomy" id="1817864"/>
    <lineage>
        <taxon>Bacteria</taxon>
        <taxon>Candidatus Fraseribacteriota</taxon>
    </lineage>
</organism>
<dbReference type="Pfam" id="PF00108">
    <property type="entry name" value="Thiolase_N"/>
    <property type="match status" value="1"/>
</dbReference>
<reference evidence="9 10" key="1">
    <citation type="journal article" date="2016" name="Nat. Commun.">
        <title>Thousands of microbial genomes shed light on interconnected biogeochemical processes in an aquifer system.</title>
        <authorList>
            <person name="Anantharaman K."/>
            <person name="Brown C.T."/>
            <person name="Hug L.A."/>
            <person name="Sharon I."/>
            <person name="Castelle C.J."/>
            <person name="Probst A.J."/>
            <person name="Thomas B.C."/>
            <person name="Singh A."/>
            <person name="Wilkins M.J."/>
            <person name="Karaoz U."/>
            <person name="Brodie E.L."/>
            <person name="Williams K.H."/>
            <person name="Hubbard S.S."/>
            <person name="Banfield J.F."/>
        </authorList>
    </citation>
    <scope>NUCLEOTIDE SEQUENCE [LARGE SCALE GENOMIC DNA]</scope>
    <source>
        <strain evidence="10">RBG_16_55_9</strain>
    </source>
</reference>
<dbReference type="Pfam" id="PF02803">
    <property type="entry name" value="Thiolase_C"/>
    <property type="match status" value="1"/>
</dbReference>
<evidence type="ECO:0000259" key="8">
    <source>
        <dbReference type="Pfam" id="PF02803"/>
    </source>
</evidence>
<dbReference type="GO" id="GO:0005737">
    <property type="term" value="C:cytoplasm"/>
    <property type="evidence" value="ECO:0007669"/>
    <property type="project" value="UniProtKB-ARBA"/>
</dbReference>
<dbReference type="PROSITE" id="PS00099">
    <property type="entry name" value="THIOLASE_3"/>
    <property type="match status" value="1"/>
</dbReference>
<dbReference type="FunFam" id="3.40.47.10:FF:000010">
    <property type="entry name" value="Acetyl-CoA acetyltransferase (Thiolase)"/>
    <property type="match status" value="1"/>
</dbReference>
<dbReference type="PANTHER" id="PTHR43853">
    <property type="entry name" value="3-KETOACYL-COA THIOLASE, PEROXISOMAL"/>
    <property type="match status" value="1"/>
</dbReference>
<dbReference type="GO" id="GO:0006635">
    <property type="term" value="P:fatty acid beta-oxidation"/>
    <property type="evidence" value="ECO:0007669"/>
    <property type="project" value="TreeGrafter"/>
</dbReference>
<evidence type="ECO:0000256" key="2">
    <source>
        <dbReference type="ARBA" id="ARBA00022679"/>
    </source>
</evidence>
<feature type="active site" description="Proton acceptor" evidence="5">
    <location>
        <position position="368"/>
    </location>
</feature>
<name>A0A1F5UV44_FRAXR</name>
<dbReference type="Gene3D" id="3.40.47.10">
    <property type="match status" value="1"/>
</dbReference>
<evidence type="ECO:0000313" key="9">
    <source>
        <dbReference type="EMBL" id="OGF55002.1"/>
    </source>
</evidence>
<dbReference type="PROSITE" id="PS00098">
    <property type="entry name" value="THIOLASE_1"/>
    <property type="match status" value="1"/>
</dbReference>
<feature type="active site" description="Acyl-thioester intermediate" evidence="5">
    <location>
        <position position="90"/>
    </location>
</feature>
<dbReference type="GO" id="GO:0010124">
    <property type="term" value="P:phenylacetate catabolic process"/>
    <property type="evidence" value="ECO:0007669"/>
    <property type="project" value="TreeGrafter"/>
</dbReference>
<evidence type="ECO:0000259" key="7">
    <source>
        <dbReference type="Pfam" id="PF00108"/>
    </source>
</evidence>
<evidence type="ECO:0000256" key="4">
    <source>
        <dbReference type="ARBA" id="ARBA00024073"/>
    </source>
</evidence>
<dbReference type="NCBIfam" id="TIGR01930">
    <property type="entry name" value="AcCoA-C-Actrans"/>
    <property type="match status" value="1"/>
</dbReference>
<dbReference type="InterPro" id="IPR002155">
    <property type="entry name" value="Thiolase"/>
</dbReference>
<feature type="domain" description="Thiolase N-terminal" evidence="7">
    <location>
        <begin position="4"/>
        <end position="251"/>
    </location>
</feature>
<dbReference type="EC" id="2.3.1.16" evidence="4"/>
<protein>
    <recommendedName>
        <fullName evidence="4">acetyl-CoA C-acyltransferase</fullName>
        <ecNumber evidence="4">2.3.1.16</ecNumber>
    </recommendedName>
</protein>
<evidence type="ECO:0000256" key="1">
    <source>
        <dbReference type="ARBA" id="ARBA00010982"/>
    </source>
</evidence>
<dbReference type="PANTHER" id="PTHR43853:SF21">
    <property type="entry name" value="STEROID 3-KETOACYL-COA THIOLASE"/>
    <property type="match status" value="1"/>
</dbReference>
<evidence type="ECO:0000256" key="6">
    <source>
        <dbReference type="RuleBase" id="RU003557"/>
    </source>
</evidence>
<sequence length="382" mass="40640">MREVVVVGAARCAVGRAVKGILRNTRPDEMAAEVLKSLIQKTAIDPAELDDLRLGCAMPEAEQGLNVARIAQFLAKIPERVPACTVNRFCASGLESIVNACYQIAYGDADLIIAGGVESMSKVPMTGHTPRPNPRLAEEYPEVYTPMGLTAENVAEKYRITRGAQDEFAYESHMKAAKAMREGCFKEEIVPLETQVDGKKAVHDVDETIRSDTTLEALATLRPSFREGGTVTPGNSSPLTDGASAVLLASKKKARSLGLKPLVRFVCAAASGVAPEIMGIGPIYAIPKALERANLSLRDIDLIELNEAFAAQSLAVIQELDLPMSKLNVNGGAIALGHALGSSGARLTTTLVYKMARRDASLGMVTMCVGGGQGMAAIFERV</sequence>
<dbReference type="InterPro" id="IPR050215">
    <property type="entry name" value="Thiolase-like_sf_Thiolase"/>
</dbReference>
<dbReference type="Proteomes" id="UP000179157">
    <property type="component" value="Unassembled WGS sequence"/>
</dbReference>
<proteinExistence type="inferred from homology"/>
<dbReference type="GO" id="GO:0003988">
    <property type="term" value="F:acetyl-CoA C-acyltransferase activity"/>
    <property type="evidence" value="ECO:0007669"/>
    <property type="project" value="UniProtKB-EC"/>
</dbReference>
<evidence type="ECO:0000256" key="3">
    <source>
        <dbReference type="ARBA" id="ARBA00023315"/>
    </source>
</evidence>
<dbReference type="EMBL" id="MFGX01000066">
    <property type="protein sequence ID" value="OGF55002.1"/>
    <property type="molecule type" value="Genomic_DNA"/>
</dbReference>
<accession>A0A1F5UV44</accession>
<dbReference type="STRING" id="1817864.A2Z21_05350"/>
<gene>
    <name evidence="9" type="ORF">A2Z21_05350</name>
</gene>
<feature type="active site" description="Proton acceptor" evidence="5">
    <location>
        <position position="338"/>
    </location>
</feature>
<dbReference type="InterPro" id="IPR020610">
    <property type="entry name" value="Thiolase_AS"/>
</dbReference>
<dbReference type="InterPro" id="IPR020615">
    <property type="entry name" value="Thiolase_acyl_enz_int_AS"/>
</dbReference>
<keyword evidence="2 6" id="KW-0808">Transferase</keyword>